<dbReference type="InterPro" id="IPR000718">
    <property type="entry name" value="Peptidase_M13"/>
</dbReference>
<dbReference type="PANTHER" id="PTHR11733:SF240">
    <property type="entry name" value="GH14155P-RELATED"/>
    <property type="match status" value="1"/>
</dbReference>
<keyword evidence="4" id="KW-1185">Reference proteome</keyword>
<dbReference type="PROSITE" id="PS51885">
    <property type="entry name" value="NEPRILYSIN"/>
    <property type="match status" value="1"/>
</dbReference>
<feature type="signal peptide" evidence="1">
    <location>
        <begin position="1"/>
        <end position="21"/>
    </location>
</feature>
<dbReference type="EMBL" id="JAAAUQ010001379">
    <property type="protein sequence ID" value="KAF9139533.1"/>
    <property type="molecule type" value="Genomic_DNA"/>
</dbReference>
<dbReference type="GO" id="GO:0016485">
    <property type="term" value="P:protein processing"/>
    <property type="evidence" value="ECO:0007669"/>
    <property type="project" value="TreeGrafter"/>
</dbReference>
<feature type="chain" id="PRO_5040291100" description="Peptidase M13 N-terminal domain-containing protein" evidence="1">
    <location>
        <begin position="22"/>
        <end position="466"/>
    </location>
</feature>
<gene>
    <name evidence="3" type="ORF">BG015_001984</name>
</gene>
<keyword evidence="1" id="KW-0732">Signal</keyword>
<evidence type="ECO:0000256" key="1">
    <source>
        <dbReference type="SAM" id="SignalP"/>
    </source>
</evidence>
<protein>
    <recommendedName>
        <fullName evidence="2">Peptidase M13 N-terminal domain-containing protein</fullName>
    </recommendedName>
</protein>
<organism evidence="3 4">
    <name type="scientific">Linnemannia schmuckeri</name>
    <dbReference type="NCBI Taxonomy" id="64567"/>
    <lineage>
        <taxon>Eukaryota</taxon>
        <taxon>Fungi</taxon>
        <taxon>Fungi incertae sedis</taxon>
        <taxon>Mucoromycota</taxon>
        <taxon>Mortierellomycotina</taxon>
        <taxon>Mortierellomycetes</taxon>
        <taxon>Mortierellales</taxon>
        <taxon>Mortierellaceae</taxon>
        <taxon>Linnemannia</taxon>
    </lineage>
</organism>
<evidence type="ECO:0000259" key="2">
    <source>
        <dbReference type="Pfam" id="PF05649"/>
    </source>
</evidence>
<dbReference type="InterPro" id="IPR008753">
    <property type="entry name" value="Peptidase_M13_N"/>
</dbReference>
<evidence type="ECO:0000313" key="3">
    <source>
        <dbReference type="EMBL" id="KAF9139533.1"/>
    </source>
</evidence>
<sequence length="466" mass="51348">MVSAKIQFLVAIGVALGVVQAGPINNNHGNKGPSLNNKAICTTPHCVTAAAGILSDMDTSVDPCQDFSKFTCGGFYDKYEIPAGESSIGSFESMEKNIMPVLRSIVDVSYGKAPKAAPGDVASHKNLKKLQGFFWSCMDEAAILKAGRKPLANEVQKIINILQDPVDPLSHVLGVSGRGLSLSSSYDYEEKEPVKLLTDTVAAMLQIILEDEDAANRTQSLIPQDVKQEWVDAANEVVEFETQLAGIKSYNPDSPFPTQFNSPCTMEELNALTPSIDWSVLLQTALPAGINNTRPIIVRSSFYLTRLDAILQKTSSRTLQYYYSWMLIHNFANYLDLPYKQPKAALDKYLSFFPTNDKIERLSTCIQAVNNNLGHMVGHYYVLEAFSGNSRKKAMAIVDNLLLSYEKNFPTLAWLDKATRDGAIKKLKGISKLIGYSTLAPDVESAKSLDEYYKDYVVSTTDYIGN</sequence>
<dbReference type="CDD" id="cd08662">
    <property type="entry name" value="M13"/>
    <property type="match status" value="1"/>
</dbReference>
<dbReference type="Pfam" id="PF05649">
    <property type="entry name" value="Peptidase_M13_N"/>
    <property type="match status" value="2"/>
</dbReference>
<name>A0A9P5RPJ7_9FUNG</name>
<evidence type="ECO:0000313" key="4">
    <source>
        <dbReference type="Proteomes" id="UP000748756"/>
    </source>
</evidence>
<dbReference type="GO" id="GO:0005886">
    <property type="term" value="C:plasma membrane"/>
    <property type="evidence" value="ECO:0007669"/>
    <property type="project" value="TreeGrafter"/>
</dbReference>
<accession>A0A9P5RPJ7</accession>
<dbReference type="Gene3D" id="1.10.1380.10">
    <property type="entry name" value="Neutral endopeptidase , domain2"/>
    <property type="match status" value="1"/>
</dbReference>
<dbReference type="OrthoDB" id="6475849at2759"/>
<dbReference type="SUPFAM" id="SSF55486">
    <property type="entry name" value="Metalloproteases ('zincins'), catalytic domain"/>
    <property type="match status" value="1"/>
</dbReference>
<dbReference type="Proteomes" id="UP000748756">
    <property type="component" value="Unassembled WGS sequence"/>
</dbReference>
<reference evidence="3" key="1">
    <citation type="journal article" date="2020" name="Fungal Divers.">
        <title>Resolving the Mortierellaceae phylogeny through synthesis of multi-gene phylogenetics and phylogenomics.</title>
        <authorList>
            <person name="Vandepol N."/>
            <person name="Liber J."/>
            <person name="Desiro A."/>
            <person name="Na H."/>
            <person name="Kennedy M."/>
            <person name="Barry K."/>
            <person name="Grigoriev I.V."/>
            <person name="Miller A.N."/>
            <person name="O'Donnell K."/>
            <person name="Stajich J.E."/>
            <person name="Bonito G."/>
        </authorList>
    </citation>
    <scope>NUCLEOTIDE SEQUENCE</scope>
    <source>
        <strain evidence="3">NRRL 6426</strain>
    </source>
</reference>
<dbReference type="InterPro" id="IPR042089">
    <property type="entry name" value="Peptidase_M13_dom_2"/>
</dbReference>
<dbReference type="AlphaFoldDB" id="A0A9P5RPJ7"/>
<proteinExistence type="predicted"/>
<dbReference type="GO" id="GO:0004222">
    <property type="term" value="F:metalloendopeptidase activity"/>
    <property type="evidence" value="ECO:0007669"/>
    <property type="project" value="InterPro"/>
</dbReference>
<dbReference type="PANTHER" id="PTHR11733">
    <property type="entry name" value="ZINC METALLOPROTEASE FAMILY M13 NEPRILYSIN-RELATED"/>
    <property type="match status" value="1"/>
</dbReference>
<feature type="domain" description="Peptidase M13 N-terminal" evidence="2">
    <location>
        <begin position="162"/>
        <end position="436"/>
    </location>
</feature>
<comment type="caution">
    <text evidence="3">The sequence shown here is derived from an EMBL/GenBank/DDBJ whole genome shotgun (WGS) entry which is preliminary data.</text>
</comment>
<feature type="domain" description="Peptidase M13 N-terminal" evidence="2">
    <location>
        <begin position="63"/>
        <end position="158"/>
    </location>
</feature>